<dbReference type="Pfam" id="PF00076">
    <property type="entry name" value="RRM_1"/>
    <property type="match status" value="1"/>
</dbReference>
<dbReference type="InterPro" id="IPR000504">
    <property type="entry name" value="RRM_dom"/>
</dbReference>
<dbReference type="AlphaFoldDB" id="A0A7S0A6T9"/>
<evidence type="ECO:0000259" key="3">
    <source>
        <dbReference type="PROSITE" id="PS50102"/>
    </source>
</evidence>
<protein>
    <recommendedName>
        <fullName evidence="3">RRM domain-containing protein</fullName>
    </recommendedName>
</protein>
<feature type="region of interest" description="Disordered" evidence="2">
    <location>
        <begin position="91"/>
        <end position="116"/>
    </location>
</feature>
<evidence type="ECO:0000313" key="4">
    <source>
        <dbReference type="EMBL" id="CAD8354900.1"/>
    </source>
</evidence>
<dbReference type="GO" id="GO:0003723">
    <property type="term" value="F:RNA binding"/>
    <property type="evidence" value="ECO:0007669"/>
    <property type="project" value="UniProtKB-UniRule"/>
</dbReference>
<dbReference type="Gene3D" id="3.30.70.330">
    <property type="match status" value="1"/>
</dbReference>
<dbReference type="SMART" id="SM00360">
    <property type="entry name" value="RRM"/>
    <property type="match status" value="1"/>
</dbReference>
<dbReference type="PROSITE" id="PS50102">
    <property type="entry name" value="RRM"/>
    <property type="match status" value="1"/>
</dbReference>
<name>A0A7S0A6T9_9DINO</name>
<organism evidence="4">
    <name type="scientific">Pyrodinium bahamense</name>
    <dbReference type="NCBI Taxonomy" id="73915"/>
    <lineage>
        <taxon>Eukaryota</taxon>
        <taxon>Sar</taxon>
        <taxon>Alveolata</taxon>
        <taxon>Dinophyceae</taxon>
        <taxon>Gonyaulacales</taxon>
        <taxon>Pyrocystaceae</taxon>
        <taxon>Pyrodinium</taxon>
    </lineage>
</organism>
<evidence type="ECO:0000256" key="1">
    <source>
        <dbReference type="PROSITE-ProRule" id="PRU00176"/>
    </source>
</evidence>
<accession>A0A7S0A6T9</accession>
<sequence length="116" mass="12227">MAQGACRLKIPPPCATPQLSMAVFVNGFDFDTPESAIATHFETIGHISYIKLIGRGTAVVTYDNPDAAAQAVEELNETTIPGNRRYINVRLDSKGGGKGGGKGCGKGGDNGRFSHF</sequence>
<dbReference type="InterPro" id="IPR012677">
    <property type="entry name" value="Nucleotide-bd_a/b_plait_sf"/>
</dbReference>
<dbReference type="SUPFAM" id="SSF54928">
    <property type="entry name" value="RNA-binding domain, RBD"/>
    <property type="match status" value="1"/>
</dbReference>
<feature type="domain" description="RRM" evidence="3">
    <location>
        <begin position="21"/>
        <end position="94"/>
    </location>
</feature>
<feature type="compositionally biased region" description="Gly residues" evidence="2">
    <location>
        <begin position="94"/>
        <end position="110"/>
    </location>
</feature>
<dbReference type="CDD" id="cd00590">
    <property type="entry name" value="RRM_SF"/>
    <property type="match status" value="1"/>
</dbReference>
<keyword evidence="1" id="KW-0694">RNA-binding</keyword>
<evidence type="ECO:0000256" key="2">
    <source>
        <dbReference type="SAM" id="MobiDB-lite"/>
    </source>
</evidence>
<dbReference type="InterPro" id="IPR035979">
    <property type="entry name" value="RBD_domain_sf"/>
</dbReference>
<proteinExistence type="predicted"/>
<reference evidence="4" key="1">
    <citation type="submission" date="2021-01" db="EMBL/GenBank/DDBJ databases">
        <authorList>
            <person name="Corre E."/>
            <person name="Pelletier E."/>
            <person name="Niang G."/>
            <person name="Scheremetjew M."/>
            <person name="Finn R."/>
            <person name="Kale V."/>
            <person name="Holt S."/>
            <person name="Cochrane G."/>
            <person name="Meng A."/>
            <person name="Brown T."/>
            <person name="Cohen L."/>
        </authorList>
    </citation>
    <scope>NUCLEOTIDE SEQUENCE</scope>
    <source>
        <strain evidence="4">Pbaha01</strain>
    </source>
</reference>
<dbReference type="EMBL" id="HBEG01017034">
    <property type="protein sequence ID" value="CAD8354900.1"/>
    <property type="molecule type" value="Transcribed_RNA"/>
</dbReference>
<gene>
    <name evidence="4" type="ORF">PBAH0796_LOCUS10267</name>
</gene>